<protein>
    <submittedName>
        <fullName evidence="3">ATP synthase F0 subunit 8</fullName>
    </submittedName>
</protein>
<keyword evidence="1" id="KW-0812">Transmembrane</keyword>
<dbReference type="WBParaSite" id="nRc.2.0.1.t17548-RA">
    <property type="protein sequence ID" value="nRc.2.0.1.t17548-RA"/>
    <property type="gene ID" value="nRc.2.0.1.g17548"/>
</dbReference>
<keyword evidence="1" id="KW-0472">Membrane</keyword>
<sequence>MNQYDLVLPHVTPLMASNRDVTPGWSMTVGWCTLLFSCLTCMIWIKLSYQLASNGSSKVLPTTPLMPP</sequence>
<dbReference type="Proteomes" id="UP000887565">
    <property type="component" value="Unplaced"/>
</dbReference>
<dbReference type="AlphaFoldDB" id="A0A915IU22"/>
<keyword evidence="1" id="KW-1133">Transmembrane helix</keyword>
<evidence type="ECO:0000313" key="2">
    <source>
        <dbReference type="Proteomes" id="UP000887565"/>
    </source>
</evidence>
<feature type="transmembrane region" description="Helical" evidence="1">
    <location>
        <begin position="24"/>
        <end position="45"/>
    </location>
</feature>
<reference evidence="3" key="1">
    <citation type="submission" date="2022-11" db="UniProtKB">
        <authorList>
            <consortium name="WormBaseParasite"/>
        </authorList>
    </citation>
    <scope>IDENTIFICATION</scope>
</reference>
<keyword evidence="2" id="KW-1185">Reference proteome</keyword>
<organism evidence="2 3">
    <name type="scientific">Romanomermis culicivorax</name>
    <name type="common">Nematode worm</name>
    <dbReference type="NCBI Taxonomy" id="13658"/>
    <lineage>
        <taxon>Eukaryota</taxon>
        <taxon>Metazoa</taxon>
        <taxon>Ecdysozoa</taxon>
        <taxon>Nematoda</taxon>
        <taxon>Enoplea</taxon>
        <taxon>Dorylaimia</taxon>
        <taxon>Mermithida</taxon>
        <taxon>Mermithoidea</taxon>
        <taxon>Mermithidae</taxon>
        <taxon>Romanomermis</taxon>
    </lineage>
</organism>
<accession>A0A915IU22</accession>
<evidence type="ECO:0000313" key="3">
    <source>
        <dbReference type="WBParaSite" id="nRc.2.0.1.t17548-RA"/>
    </source>
</evidence>
<evidence type="ECO:0000256" key="1">
    <source>
        <dbReference type="SAM" id="Phobius"/>
    </source>
</evidence>
<name>A0A915IU22_ROMCU</name>
<proteinExistence type="predicted"/>